<dbReference type="InterPro" id="IPR006595">
    <property type="entry name" value="CTLH_C"/>
</dbReference>
<organism evidence="3 4">
    <name type="scientific">Quercus lobata</name>
    <name type="common">Valley oak</name>
    <dbReference type="NCBI Taxonomy" id="97700"/>
    <lineage>
        <taxon>Eukaryota</taxon>
        <taxon>Viridiplantae</taxon>
        <taxon>Streptophyta</taxon>
        <taxon>Embryophyta</taxon>
        <taxon>Tracheophyta</taxon>
        <taxon>Spermatophyta</taxon>
        <taxon>Magnoliopsida</taxon>
        <taxon>eudicotyledons</taxon>
        <taxon>Gunneridae</taxon>
        <taxon>Pentapetalae</taxon>
        <taxon>rosids</taxon>
        <taxon>fabids</taxon>
        <taxon>Fagales</taxon>
        <taxon>Fagaceae</taxon>
        <taxon>Quercus</taxon>
    </lineage>
</organism>
<dbReference type="SMART" id="SM00668">
    <property type="entry name" value="CTLH"/>
    <property type="match status" value="1"/>
</dbReference>
<dbReference type="Gramene" id="QL06p041873:mrna">
    <property type="protein sequence ID" value="QL06p041873:mrna"/>
    <property type="gene ID" value="QL06p041873"/>
</dbReference>
<evidence type="ECO:0000259" key="2">
    <source>
        <dbReference type="PROSITE" id="PS50897"/>
    </source>
</evidence>
<evidence type="ECO:0000313" key="4">
    <source>
        <dbReference type="Proteomes" id="UP000594261"/>
    </source>
</evidence>
<protein>
    <recommendedName>
        <fullName evidence="2">CTLH domain-containing protein</fullName>
    </recommendedName>
</protein>
<sequence length="129" mass="14548">MDSTPVNWEALDALVIDFAKSEKLIEDSFSSSPPPPPSSSISSSSYHSRLIIWRIRRSLEAGDIDIAMDLLRSHAPFILDDHRLLFRLHKQKFIELLRKGTVEDRDSAIACLRTALAPCALDAYPERDV</sequence>
<dbReference type="InterPro" id="IPR024964">
    <property type="entry name" value="CTLH/CRA"/>
</dbReference>
<dbReference type="PROSITE" id="PS50897">
    <property type="entry name" value="CTLH"/>
    <property type="match status" value="1"/>
</dbReference>
<dbReference type="Proteomes" id="UP000594261">
    <property type="component" value="Chromosome 6"/>
</dbReference>
<feature type="domain" description="CTLH" evidence="2">
    <location>
        <begin position="48"/>
        <end position="104"/>
    </location>
</feature>
<reference evidence="3" key="2">
    <citation type="submission" date="2021-01" db="UniProtKB">
        <authorList>
            <consortium name="EnsemblPlants"/>
        </authorList>
    </citation>
    <scope>IDENTIFICATION</scope>
</reference>
<dbReference type="EMBL" id="LRBV02000006">
    <property type="status" value="NOT_ANNOTATED_CDS"/>
    <property type="molecule type" value="Genomic_DNA"/>
</dbReference>
<evidence type="ECO:0000313" key="3">
    <source>
        <dbReference type="EnsemblPlants" id="QL06p041873:mrna"/>
    </source>
</evidence>
<reference evidence="3 4" key="1">
    <citation type="journal article" date="2016" name="G3 (Bethesda)">
        <title>First Draft Assembly and Annotation of the Genome of a California Endemic Oak Quercus lobata Nee (Fagaceae).</title>
        <authorList>
            <person name="Sork V.L."/>
            <person name="Fitz-Gibbon S.T."/>
            <person name="Puiu D."/>
            <person name="Crepeau M."/>
            <person name="Gugger P.F."/>
            <person name="Sherman R."/>
            <person name="Stevens K."/>
            <person name="Langley C.H."/>
            <person name="Pellegrini M."/>
            <person name="Salzberg S.L."/>
        </authorList>
    </citation>
    <scope>NUCLEOTIDE SEQUENCE [LARGE SCALE GENOMIC DNA]</scope>
    <source>
        <strain evidence="3 4">cv. SW786</strain>
    </source>
</reference>
<evidence type="ECO:0000256" key="1">
    <source>
        <dbReference type="SAM" id="MobiDB-lite"/>
    </source>
</evidence>
<dbReference type="EnsemblPlants" id="QL06p041873:mrna">
    <property type="protein sequence ID" value="QL06p041873:mrna"/>
    <property type="gene ID" value="QL06p041873"/>
</dbReference>
<keyword evidence="4" id="KW-1185">Reference proteome</keyword>
<proteinExistence type="predicted"/>
<accession>A0A7N2M1C6</accession>
<feature type="region of interest" description="Disordered" evidence="1">
    <location>
        <begin position="26"/>
        <end position="46"/>
    </location>
</feature>
<dbReference type="Pfam" id="PF10607">
    <property type="entry name" value="CTLH"/>
    <property type="match status" value="1"/>
</dbReference>
<dbReference type="InParanoid" id="A0A7N2M1C6"/>
<dbReference type="AlphaFoldDB" id="A0A7N2M1C6"/>
<name>A0A7N2M1C6_QUELO</name>
<dbReference type="OMA" id="PCALDDY"/>